<organism evidence="1 2">
    <name type="scientific">Calothrix parasitica NIES-267</name>
    <dbReference type="NCBI Taxonomy" id="1973488"/>
    <lineage>
        <taxon>Bacteria</taxon>
        <taxon>Bacillati</taxon>
        <taxon>Cyanobacteriota</taxon>
        <taxon>Cyanophyceae</taxon>
        <taxon>Nostocales</taxon>
        <taxon>Calotrichaceae</taxon>
        <taxon>Calothrix</taxon>
    </lineage>
</organism>
<name>A0A1Z4LT60_9CYAN</name>
<dbReference type="AlphaFoldDB" id="A0A1Z4LT60"/>
<proteinExistence type="predicted"/>
<evidence type="ECO:0000313" key="1">
    <source>
        <dbReference type="EMBL" id="BAY84430.1"/>
    </source>
</evidence>
<dbReference type="Proteomes" id="UP000218418">
    <property type="component" value="Chromosome"/>
</dbReference>
<protein>
    <submittedName>
        <fullName evidence="1">Uncharacterized protein</fullName>
    </submittedName>
</protein>
<keyword evidence="2" id="KW-1185">Reference proteome</keyword>
<reference evidence="1 2" key="1">
    <citation type="submission" date="2017-06" db="EMBL/GenBank/DDBJ databases">
        <title>Genome sequencing of cyanobaciteial culture collection at National Institute for Environmental Studies (NIES).</title>
        <authorList>
            <person name="Hirose Y."/>
            <person name="Shimura Y."/>
            <person name="Fujisawa T."/>
            <person name="Nakamura Y."/>
            <person name="Kawachi M."/>
        </authorList>
    </citation>
    <scope>NUCLEOTIDE SEQUENCE [LARGE SCALE GENOMIC DNA]</scope>
    <source>
        <strain evidence="1 2">NIES-267</strain>
    </source>
</reference>
<evidence type="ECO:0000313" key="2">
    <source>
        <dbReference type="Proteomes" id="UP000218418"/>
    </source>
</evidence>
<sequence length="185" mass="21449">MKVTVEDAPIIKNIEPLQLRNYLQSHGWHEEGQFLDNATIWHKQVIEEGVHPRCGLFEILLPNTKNVRDYIPRIREAIETLAASENLSQLEILSDFINNYPNLKLQGFVTQIATPHEYKLSGEITIVCSVFDKLRKIKTELKDHNYILAIKAYQERYKIVCMGDLSKENNIFVLISPRGFQIENI</sequence>
<dbReference type="EMBL" id="AP018227">
    <property type="protein sequence ID" value="BAY84430.1"/>
    <property type="molecule type" value="Genomic_DNA"/>
</dbReference>
<accession>A0A1Z4LT60</accession>
<gene>
    <name evidence="1" type="ORF">NIES267_39260</name>
</gene>
<dbReference type="OrthoDB" id="484469at2"/>